<evidence type="ECO:0000259" key="10">
    <source>
        <dbReference type="Pfam" id="PF18962"/>
    </source>
</evidence>
<dbReference type="PANTHER" id="PTHR47466:SF1">
    <property type="entry name" value="METALLOPROTEASE MEP1 (AFU_ORTHOLOGUE AFUA_1G07730)-RELATED"/>
    <property type="match status" value="1"/>
</dbReference>
<reference evidence="11" key="1">
    <citation type="submission" date="2022-01" db="EMBL/GenBank/DDBJ databases">
        <title>Draft genome sequence of Sabulilitoribacter arenilitoris KCTC 52401.</title>
        <authorList>
            <person name="Oh J.-S."/>
        </authorList>
    </citation>
    <scope>NUCLEOTIDE SEQUENCE</scope>
    <source>
        <strain evidence="11">HMF6543</strain>
    </source>
</reference>
<gene>
    <name evidence="11" type="ORF">L3X37_09525</name>
</gene>
<evidence type="ECO:0000256" key="2">
    <source>
        <dbReference type="ARBA" id="ARBA00022670"/>
    </source>
</evidence>
<dbReference type="AlphaFoldDB" id="A0AAE3ER03"/>
<dbReference type="GO" id="GO:0046872">
    <property type="term" value="F:metal ion binding"/>
    <property type="evidence" value="ECO:0007669"/>
    <property type="project" value="UniProtKB-KW"/>
</dbReference>
<dbReference type="Proteomes" id="UP001199795">
    <property type="component" value="Unassembled WGS sequence"/>
</dbReference>
<evidence type="ECO:0000256" key="3">
    <source>
        <dbReference type="ARBA" id="ARBA00022723"/>
    </source>
</evidence>
<dbReference type="GO" id="GO:0008237">
    <property type="term" value="F:metallopeptidase activity"/>
    <property type="evidence" value="ECO:0007669"/>
    <property type="project" value="UniProtKB-KW"/>
</dbReference>
<feature type="domain" description="Peptidase M43 pregnancy-associated plasma-A" evidence="9">
    <location>
        <begin position="148"/>
        <end position="297"/>
    </location>
</feature>
<evidence type="ECO:0000256" key="5">
    <source>
        <dbReference type="ARBA" id="ARBA00022801"/>
    </source>
</evidence>
<dbReference type="EMBL" id="JAKKDU010000010">
    <property type="protein sequence ID" value="MCF7568604.1"/>
    <property type="molecule type" value="Genomic_DNA"/>
</dbReference>
<evidence type="ECO:0000313" key="12">
    <source>
        <dbReference type="Proteomes" id="UP001199795"/>
    </source>
</evidence>
<keyword evidence="4" id="KW-0732">Signal</keyword>
<evidence type="ECO:0000256" key="8">
    <source>
        <dbReference type="ARBA" id="ARBA00023157"/>
    </source>
</evidence>
<keyword evidence="6" id="KW-0862">Zinc</keyword>
<evidence type="ECO:0000256" key="7">
    <source>
        <dbReference type="ARBA" id="ARBA00023049"/>
    </source>
</evidence>
<sequence>MKKNNPLIALLLCIVMLFPISIFTQNEINCGTIDTTENFENFKKNFNLQKDVSNTQEEYIIPTVFHVYGTSFNGDTVTDAIVQDALQKTNEDFLGLTSDWNSVDPAFQSVKKAQRVTFKLAQIDPEGNPTTGVVYYSNKAGYGNSSSYYTNQIAQDAWDNYKYFNVYIQNDLYDNGVTNNSGVCWYPSVSQSDQGIARCVYNGAYLGTNTSENFRSVLTHEFGHFFGLIHTFKDGCPTNNCAEEGDKCCDTPPVDNSSLGQNNNCEGNATNWENFMNYSSDFKMFTADQVARTEVALQHPARITLWQESNLIATGVSVGDLSINNHFIDEVDIYPNPINDSFNIRSNAFNGKSVIINIYSLLGVKIYQKEYLNVQHTLTIDDAIKSVGYYIVKVILKNGREINIPVVKK</sequence>
<organism evidence="11 12">
    <name type="scientific">Wocania arenilitoris</name>
    <dbReference type="NCBI Taxonomy" id="2044858"/>
    <lineage>
        <taxon>Bacteria</taxon>
        <taxon>Pseudomonadati</taxon>
        <taxon>Bacteroidota</taxon>
        <taxon>Flavobacteriia</taxon>
        <taxon>Flavobacteriales</taxon>
        <taxon>Flavobacteriaceae</taxon>
        <taxon>Wocania</taxon>
    </lineage>
</organism>
<dbReference type="PANTHER" id="PTHR47466">
    <property type="match status" value="1"/>
</dbReference>
<keyword evidence="3" id="KW-0479">Metal-binding</keyword>
<accession>A0AAE3ER03</accession>
<dbReference type="Gene3D" id="3.40.390.10">
    <property type="entry name" value="Collagenase (Catalytic Domain)"/>
    <property type="match status" value="1"/>
</dbReference>
<evidence type="ECO:0000313" key="11">
    <source>
        <dbReference type="EMBL" id="MCF7568604.1"/>
    </source>
</evidence>
<name>A0AAE3ER03_9FLAO</name>
<evidence type="ECO:0000259" key="9">
    <source>
        <dbReference type="Pfam" id="PF05572"/>
    </source>
</evidence>
<dbReference type="Pfam" id="PF18962">
    <property type="entry name" value="Por_Secre_tail"/>
    <property type="match status" value="1"/>
</dbReference>
<comment type="caution">
    <text evidence="11">The sequence shown here is derived from an EMBL/GenBank/DDBJ whole genome shotgun (WGS) entry which is preliminary data.</text>
</comment>
<keyword evidence="5" id="KW-0378">Hydrolase</keyword>
<comment type="similarity">
    <text evidence="1">Belongs to the peptidase M43B family.</text>
</comment>
<dbReference type="GO" id="GO:0006508">
    <property type="term" value="P:proteolysis"/>
    <property type="evidence" value="ECO:0007669"/>
    <property type="project" value="UniProtKB-KW"/>
</dbReference>
<dbReference type="Pfam" id="PF05572">
    <property type="entry name" value="Peptidase_M43"/>
    <property type="match status" value="1"/>
</dbReference>
<protein>
    <submittedName>
        <fullName evidence="11">M12 family metallo-peptidase</fullName>
    </submittedName>
</protein>
<dbReference type="InterPro" id="IPR024079">
    <property type="entry name" value="MetalloPept_cat_dom_sf"/>
</dbReference>
<evidence type="ECO:0000256" key="6">
    <source>
        <dbReference type="ARBA" id="ARBA00022833"/>
    </source>
</evidence>
<proteinExistence type="inferred from homology"/>
<feature type="domain" description="Secretion system C-terminal sorting" evidence="10">
    <location>
        <begin position="333"/>
        <end position="399"/>
    </location>
</feature>
<evidence type="ECO:0000256" key="1">
    <source>
        <dbReference type="ARBA" id="ARBA00008721"/>
    </source>
</evidence>
<evidence type="ECO:0000256" key="4">
    <source>
        <dbReference type="ARBA" id="ARBA00022729"/>
    </source>
</evidence>
<dbReference type="InterPro" id="IPR026444">
    <property type="entry name" value="Secre_tail"/>
</dbReference>
<keyword evidence="7" id="KW-0482">Metalloprotease</keyword>
<keyword evidence="8" id="KW-1015">Disulfide bond</keyword>
<dbReference type="RefSeq" id="WP_237239944.1">
    <property type="nucleotide sequence ID" value="NZ_JAKKDU010000010.1"/>
</dbReference>
<dbReference type="InterPro" id="IPR008754">
    <property type="entry name" value="Peptidase_M43"/>
</dbReference>
<dbReference type="NCBIfam" id="TIGR04183">
    <property type="entry name" value="Por_Secre_tail"/>
    <property type="match status" value="1"/>
</dbReference>
<keyword evidence="2" id="KW-0645">Protease</keyword>
<keyword evidence="12" id="KW-1185">Reference proteome</keyword>
<dbReference type="SUPFAM" id="SSF55486">
    <property type="entry name" value="Metalloproteases ('zincins'), catalytic domain"/>
    <property type="match status" value="1"/>
</dbReference>